<dbReference type="InterPro" id="IPR043454">
    <property type="entry name" value="NPH3/RPT2-like"/>
</dbReference>
<dbReference type="PROSITE" id="PS50097">
    <property type="entry name" value="BTB"/>
    <property type="match status" value="1"/>
</dbReference>
<evidence type="ECO:0000259" key="5">
    <source>
        <dbReference type="PROSITE" id="PS50097"/>
    </source>
</evidence>
<organism evidence="7 8">
    <name type="scientific">Camellia sinensis</name>
    <name type="common">Tea plant</name>
    <name type="synonym">Thea sinensis</name>
    <dbReference type="NCBI Taxonomy" id="4442"/>
    <lineage>
        <taxon>Eukaryota</taxon>
        <taxon>Viridiplantae</taxon>
        <taxon>Streptophyta</taxon>
        <taxon>Embryophyta</taxon>
        <taxon>Tracheophyta</taxon>
        <taxon>Spermatophyta</taxon>
        <taxon>Magnoliopsida</taxon>
        <taxon>eudicotyledons</taxon>
        <taxon>Gunneridae</taxon>
        <taxon>Pentapetalae</taxon>
        <taxon>asterids</taxon>
        <taxon>Ericales</taxon>
        <taxon>Theaceae</taxon>
        <taxon>Camellia</taxon>
    </lineage>
</organism>
<sequence length="737" mass="81879">MAPSGKVIVFYREGNDWFCNAGLPSDITIAVDGANFHLHKFPLMSKCGKIAKIIEESQSAHEGTFTMTLEGFPGGPDTFLLAAKFCYGVRIEFTARNIIMVYCAADYLEMTDEYGEDNLHSRSESFFHKNVLRNWKDCILALQSSEPVITKAEELQIISKCLSAVSMMVCTDPSLFGWPMMMYGSLQSPGGSILWNGINTGARIRSSESDWWFEDISYLSVHLFQKLIQTMVARGIRPENLAGAIMYYAKKYLPGLSRWQGGQSTKTRTVTSFSMTPAAVDQRVLLESIVKLLPEKKGKSFCRFLLGLLRVALILGVNDTCQDSLEKRIGMQLELATLDSLLIPSYSDSDTLYNTDSVERIIRHFTSVEPSVTSFSPASFDLETSPSFGPLKKVARLIDSYMAEVASDVNLKPGKIRALAEALPESSRSLHDGLYRALDIYFKGHPWLQEKEKEQLCNIIDFQKLSIDACAHASQNERLPLRVILQVLFFEQLHLRTALAGCLHVLDADTAPTGPTNIPTDMAGQIIQRDGWVSVVRENQVLKVDMENMRSRVGELEEEFSKIKQEMKRVTKSHSSLSSPRFVAQRMGCKRIPRSSDAQLDVIESTGPTPRPSDVGSTPRSSVEQARPSHHSRHRKSESAALANIVKARTALTTSLATAGSIKANILKLKTLKGLKATDSKVLKDCLGHVEESVDKLSQSVREIKFLGQVKVTSLFFTGAMCKLGLLLSIIKQKLLT</sequence>
<dbReference type="InterPro" id="IPR000210">
    <property type="entry name" value="BTB/POZ_dom"/>
</dbReference>
<evidence type="ECO:0008006" key="9">
    <source>
        <dbReference type="Google" id="ProtNLM"/>
    </source>
</evidence>
<evidence type="ECO:0000256" key="3">
    <source>
        <dbReference type="PROSITE-ProRule" id="PRU00982"/>
    </source>
</evidence>
<proteinExistence type="inferred from homology"/>
<keyword evidence="8" id="KW-1185">Reference proteome</keyword>
<keyword evidence="2" id="KW-0833">Ubl conjugation pathway</keyword>
<dbReference type="Proteomes" id="UP000593564">
    <property type="component" value="Unassembled WGS sequence"/>
</dbReference>
<evidence type="ECO:0000256" key="1">
    <source>
        <dbReference type="ARBA" id="ARBA00004906"/>
    </source>
</evidence>
<evidence type="ECO:0000259" key="6">
    <source>
        <dbReference type="PROSITE" id="PS51649"/>
    </source>
</evidence>
<gene>
    <name evidence="7" type="ORF">HYC85_031980</name>
</gene>
<comment type="pathway">
    <text evidence="1">Protein modification; protein ubiquitination.</text>
</comment>
<feature type="compositionally biased region" description="Polar residues" evidence="4">
    <location>
        <begin position="615"/>
        <end position="624"/>
    </location>
</feature>
<dbReference type="Pfam" id="PF03000">
    <property type="entry name" value="NPH3"/>
    <property type="match status" value="1"/>
</dbReference>
<evidence type="ECO:0000313" key="8">
    <source>
        <dbReference type="Proteomes" id="UP000593564"/>
    </source>
</evidence>
<comment type="similarity">
    <text evidence="3">Belongs to the NPH3 family.</text>
</comment>
<dbReference type="UniPathway" id="UPA00143"/>
<feature type="domain" description="BTB" evidence="5">
    <location>
        <begin position="25"/>
        <end position="95"/>
    </location>
</feature>
<reference evidence="8" key="1">
    <citation type="journal article" date="2020" name="Nat. Commun.">
        <title>Genome assembly of wild tea tree DASZ reveals pedigree and selection history of tea varieties.</title>
        <authorList>
            <person name="Zhang W."/>
            <person name="Zhang Y."/>
            <person name="Qiu H."/>
            <person name="Guo Y."/>
            <person name="Wan H."/>
            <person name="Zhang X."/>
            <person name="Scossa F."/>
            <person name="Alseekh S."/>
            <person name="Zhang Q."/>
            <person name="Wang P."/>
            <person name="Xu L."/>
            <person name="Schmidt M.H."/>
            <person name="Jia X."/>
            <person name="Li D."/>
            <person name="Zhu A."/>
            <person name="Guo F."/>
            <person name="Chen W."/>
            <person name="Ni D."/>
            <person name="Usadel B."/>
            <person name="Fernie A.R."/>
            <person name="Wen W."/>
        </authorList>
    </citation>
    <scope>NUCLEOTIDE SEQUENCE [LARGE SCALE GENOMIC DNA]</scope>
    <source>
        <strain evidence="8">cv. G240</strain>
    </source>
</reference>
<dbReference type="SUPFAM" id="SSF54695">
    <property type="entry name" value="POZ domain"/>
    <property type="match status" value="1"/>
</dbReference>
<comment type="caution">
    <text evidence="7">The sequence shown here is derived from an EMBL/GenBank/DDBJ whole genome shotgun (WGS) entry which is preliminary data.</text>
</comment>
<feature type="region of interest" description="Disordered" evidence="4">
    <location>
        <begin position="571"/>
        <end position="639"/>
    </location>
</feature>
<evidence type="ECO:0000313" key="7">
    <source>
        <dbReference type="EMBL" id="KAF5931107.1"/>
    </source>
</evidence>
<dbReference type="GO" id="GO:0016567">
    <property type="term" value="P:protein ubiquitination"/>
    <property type="evidence" value="ECO:0007669"/>
    <property type="project" value="UniProtKB-UniPathway"/>
</dbReference>
<reference evidence="7 8" key="2">
    <citation type="submission" date="2020-07" db="EMBL/GenBank/DDBJ databases">
        <title>Genome assembly of wild tea tree DASZ reveals pedigree and selection history of tea varieties.</title>
        <authorList>
            <person name="Zhang W."/>
        </authorList>
    </citation>
    <scope>NUCLEOTIDE SEQUENCE [LARGE SCALE GENOMIC DNA]</scope>
    <source>
        <strain evidence="8">cv. G240</strain>
        <tissue evidence="7">Leaf</tissue>
    </source>
</reference>
<dbReference type="AlphaFoldDB" id="A0A7J7FSM4"/>
<protein>
    <recommendedName>
        <fullName evidence="9">NPH3 domain-containing protein</fullName>
    </recommendedName>
</protein>
<dbReference type="Gene3D" id="3.30.710.10">
    <property type="entry name" value="Potassium Channel Kv1.1, Chain A"/>
    <property type="match status" value="1"/>
</dbReference>
<dbReference type="PANTHER" id="PTHR32370">
    <property type="entry name" value="OS12G0117600 PROTEIN"/>
    <property type="match status" value="1"/>
</dbReference>
<evidence type="ECO:0000256" key="4">
    <source>
        <dbReference type="SAM" id="MobiDB-lite"/>
    </source>
</evidence>
<dbReference type="InterPro" id="IPR011333">
    <property type="entry name" value="SKP1/BTB/POZ_sf"/>
</dbReference>
<dbReference type="PROSITE" id="PS51649">
    <property type="entry name" value="NPH3"/>
    <property type="match status" value="1"/>
</dbReference>
<dbReference type="EMBL" id="JACBKZ010000015">
    <property type="protein sequence ID" value="KAF5931107.1"/>
    <property type="molecule type" value="Genomic_DNA"/>
</dbReference>
<name>A0A7J7FSM4_CAMSI</name>
<dbReference type="InterPro" id="IPR027356">
    <property type="entry name" value="NPH3_dom"/>
</dbReference>
<feature type="domain" description="NPH3" evidence="6">
    <location>
        <begin position="210"/>
        <end position="494"/>
    </location>
</feature>
<evidence type="ECO:0000256" key="2">
    <source>
        <dbReference type="ARBA" id="ARBA00022786"/>
    </source>
</evidence>
<accession>A0A7J7FSM4</accession>